<gene>
    <name evidence="1" type="ORF">Csa_6G124090</name>
</gene>
<reference evidence="1 2" key="2">
    <citation type="journal article" date="2009" name="PLoS ONE">
        <title>An integrated genetic and cytogenetic map of the cucumber genome.</title>
        <authorList>
            <person name="Ren Y."/>
            <person name="Zhang Z."/>
            <person name="Liu J."/>
            <person name="Staub J.E."/>
            <person name="Han Y."/>
            <person name="Cheng Z."/>
            <person name="Li X."/>
            <person name="Lu J."/>
            <person name="Miao H."/>
            <person name="Kang H."/>
            <person name="Xie B."/>
            <person name="Gu X."/>
            <person name="Wang X."/>
            <person name="Du Y."/>
            <person name="Jin W."/>
            <person name="Huang S."/>
        </authorList>
    </citation>
    <scope>NUCLEOTIDE SEQUENCE [LARGE SCALE GENOMIC DNA]</scope>
    <source>
        <strain evidence="2">cv. 9930</strain>
    </source>
</reference>
<keyword evidence="2" id="KW-1185">Reference proteome</keyword>
<evidence type="ECO:0000313" key="2">
    <source>
        <dbReference type="Proteomes" id="UP000029981"/>
    </source>
</evidence>
<dbReference type="Gramene" id="KGN46694">
    <property type="protein sequence ID" value="KGN46694"/>
    <property type="gene ID" value="Csa_6G124090"/>
</dbReference>
<reference evidence="1 2" key="1">
    <citation type="journal article" date="2009" name="Nat. Genet.">
        <title>The genome of the cucumber, Cucumis sativus L.</title>
        <authorList>
            <person name="Huang S."/>
            <person name="Li R."/>
            <person name="Zhang Z."/>
            <person name="Li L."/>
            <person name="Gu X."/>
            <person name="Fan W."/>
            <person name="Lucas W.J."/>
            <person name="Wang X."/>
            <person name="Xie B."/>
            <person name="Ni P."/>
            <person name="Ren Y."/>
            <person name="Zhu H."/>
            <person name="Li J."/>
            <person name="Lin K."/>
            <person name="Jin W."/>
            <person name="Fei Z."/>
            <person name="Li G."/>
            <person name="Staub J."/>
            <person name="Kilian A."/>
            <person name="van der Vossen E.A."/>
            <person name="Wu Y."/>
            <person name="Guo J."/>
            <person name="He J."/>
            <person name="Jia Z."/>
            <person name="Ren Y."/>
            <person name="Tian G."/>
            <person name="Lu Y."/>
            <person name="Ruan J."/>
            <person name="Qian W."/>
            <person name="Wang M."/>
            <person name="Huang Q."/>
            <person name="Li B."/>
            <person name="Xuan Z."/>
            <person name="Cao J."/>
            <person name="Asan"/>
            <person name="Wu Z."/>
            <person name="Zhang J."/>
            <person name="Cai Q."/>
            <person name="Bai Y."/>
            <person name="Zhao B."/>
            <person name="Han Y."/>
            <person name="Li Y."/>
            <person name="Li X."/>
            <person name="Wang S."/>
            <person name="Shi Q."/>
            <person name="Liu S."/>
            <person name="Cho W.K."/>
            <person name="Kim J.Y."/>
            <person name="Xu Y."/>
            <person name="Heller-Uszynska K."/>
            <person name="Miao H."/>
            <person name="Cheng Z."/>
            <person name="Zhang S."/>
            <person name="Wu J."/>
            <person name="Yang Y."/>
            <person name="Kang H."/>
            <person name="Li M."/>
            <person name="Liang H."/>
            <person name="Ren X."/>
            <person name="Shi Z."/>
            <person name="Wen M."/>
            <person name="Jian M."/>
            <person name="Yang H."/>
            <person name="Zhang G."/>
            <person name="Yang Z."/>
            <person name="Chen R."/>
            <person name="Liu S."/>
            <person name="Li J."/>
            <person name="Ma L."/>
            <person name="Liu H."/>
            <person name="Zhou Y."/>
            <person name="Zhao J."/>
            <person name="Fang X."/>
            <person name="Li G."/>
            <person name="Fang L."/>
            <person name="Li Y."/>
            <person name="Liu D."/>
            <person name="Zheng H."/>
            <person name="Zhang Y."/>
            <person name="Qin N."/>
            <person name="Li Z."/>
            <person name="Yang G."/>
            <person name="Yang S."/>
            <person name="Bolund L."/>
            <person name="Kristiansen K."/>
            <person name="Zheng H."/>
            <person name="Li S."/>
            <person name="Zhang X."/>
            <person name="Yang H."/>
            <person name="Wang J."/>
            <person name="Sun R."/>
            <person name="Zhang B."/>
            <person name="Jiang S."/>
            <person name="Wang J."/>
            <person name="Du Y."/>
            <person name="Li S."/>
        </authorList>
    </citation>
    <scope>NUCLEOTIDE SEQUENCE [LARGE SCALE GENOMIC DNA]</scope>
    <source>
        <strain evidence="2">cv. 9930</strain>
    </source>
</reference>
<dbReference type="AlphaFoldDB" id="A0A0A0KCX1"/>
<name>A0A0A0KCX1_CUCSA</name>
<evidence type="ECO:0000313" key="1">
    <source>
        <dbReference type="EMBL" id="KGN46694.1"/>
    </source>
</evidence>
<sequence length="83" mass="8963">MVEDSRSGETRDSRSGGRTFVCLSLGLVGDSRADEQPSKLRRDGRVVGRLGVVGIMDGRLELSVKTVKKVSKLKCGGRSTGRR</sequence>
<reference evidence="1 2" key="4">
    <citation type="journal article" date="2011" name="BMC Genomics">
        <title>RNA-Seq improves annotation of protein-coding genes in the cucumber genome.</title>
        <authorList>
            <person name="Li Z."/>
            <person name="Zhang Z."/>
            <person name="Yan P."/>
            <person name="Huang S."/>
            <person name="Fei Z."/>
            <person name="Lin K."/>
        </authorList>
    </citation>
    <scope>NUCLEOTIDE SEQUENCE [LARGE SCALE GENOMIC DNA]</scope>
    <source>
        <strain evidence="2">cv. 9930</strain>
    </source>
</reference>
<protein>
    <submittedName>
        <fullName evidence="1">Uncharacterized protein</fullName>
    </submittedName>
</protein>
<dbReference type="EMBL" id="CM002927">
    <property type="protein sequence ID" value="KGN46694.1"/>
    <property type="molecule type" value="Genomic_DNA"/>
</dbReference>
<proteinExistence type="predicted"/>
<reference evidence="1 2" key="3">
    <citation type="journal article" date="2010" name="BMC Genomics">
        <title>Transcriptome sequencing and comparative analysis of cucumber flowers with different sex types.</title>
        <authorList>
            <person name="Guo S."/>
            <person name="Zheng Y."/>
            <person name="Joung J.G."/>
            <person name="Liu S."/>
            <person name="Zhang Z."/>
            <person name="Crasta O.R."/>
            <person name="Sobral B.W."/>
            <person name="Xu Y."/>
            <person name="Huang S."/>
            <person name="Fei Z."/>
        </authorList>
    </citation>
    <scope>NUCLEOTIDE SEQUENCE [LARGE SCALE GENOMIC DNA]</scope>
    <source>
        <strain evidence="2">cv. 9930</strain>
    </source>
</reference>
<organism evidence="1 2">
    <name type="scientific">Cucumis sativus</name>
    <name type="common">Cucumber</name>
    <dbReference type="NCBI Taxonomy" id="3659"/>
    <lineage>
        <taxon>Eukaryota</taxon>
        <taxon>Viridiplantae</taxon>
        <taxon>Streptophyta</taxon>
        <taxon>Embryophyta</taxon>
        <taxon>Tracheophyta</taxon>
        <taxon>Spermatophyta</taxon>
        <taxon>Magnoliopsida</taxon>
        <taxon>eudicotyledons</taxon>
        <taxon>Gunneridae</taxon>
        <taxon>Pentapetalae</taxon>
        <taxon>rosids</taxon>
        <taxon>fabids</taxon>
        <taxon>Cucurbitales</taxon>
        <taxon>Cucurbitaceae</taxon>
        <taxon>Benincaseae</taxon>
        <taxon>Cucumis</taxon>
    </lineage>
</organism>
<accession>A0A0A0KCX1</accession>
<dbReference type="Proteomes" id="UP000029981">
    <property type="component" value="Chromosome 6"/>
</dbReference>